<dbReference type="GO" id="GO:1903189">
    <property type="term" value="P:glyoxal metabolic process"/>
    <property type="evidence" value="ECO:0007669"/>
    <property type="project" value="TreeGrafter"/>
</dbReference>
<feature type="domain" description="DJ-1/PfpI" evidence="3">
    <location>
        <begin position="4"/>
        <end position="166"/>
    </location>
</feature>
<evidence type="ECO:0000313" key="5">
    <source>
        <dbReference type="Proteomes" id="UP000594260"/>
    </source>
</evidence>
<dbReference type="GeneID" id="111249119"/>
<dbReference type="SUPFAM" id="SSF52317">
    <property type="entry name" value="Class I glutamine amidotransferase-like"/>
    <property type="match status" value="1"/>
</dbReference>
<organism evidence="4 5">
    <name type="scientific">Varroa destructor</name>
    <name type="common">Honeybee mite</name>
    <dbReference type="NCBI Taxonomy" id="109461"/>
    <lineage>
        <taxon>Eukaryota</taxon>
        <taxon>Metazoa</taxon>
        <taxon>Ecdysozoa</taxon>
        <taxon>Arthropoda</taxon>
        <taxon>Chelicerata</taxon>
        <taxon>Arachnida</taxon>
        <taxon>Acari</taxon>
        <taxon>Parasitiformes</taxon>
        <taxon>Mesostigmata</taxon>
        <taxon>Gamasina</taxon>
        <taxon>Dermanyssoidea</taxon>
        <taxon>Varroidae</taxon>
        <taxon>Varroa</taxon>
    </lineage>
</organism>
<evidence type="ECO:0000313" key="4">
    <source>
        <dbReference type="EnsemblMetazoa" id="XP_022658263"/>
    </source>
</evidence>
<proteinExistence type="predicted"/>
<dbReference type="PANTHER" id="PTHR48094:SF12">
    <property type="entry name" value="PARKINSON DISEASE PROTEIN 7 HOMOLOG"/>
    <property type="match status" value="1"/>
</dbReference>
<dbReference type="KEGG" id="vde:111249119"/>
<dbReference type="AlphaFoldDB" id="A0A7M7K015"/>
<dbReference type="InterPro" id="IPR002818">
    <property type="entry name" value="DJ-1/PfpI"/>
</dbReference>
<dbReference type="Proteomes" id="UP000594260">
    <property type="component" value="Unplaced"/>
</dbReference>
<dbReference type="OrthoDB" id="543156at2759"/>
<dbReference type="Gene3D" id="3.40.50.880">
    <property type="match status" value="1"/>
</dbReference>
<dbReference type="EnsemblMetazoa" id="XM_022802528">
    <property type="protein sequence ID" value="XP_022658263"/>
    <property type="gene ID" value="LOC111249119"/>
</dbReference>
<dbReference type="InParanoid" id="A0A7M7K015"/>
<sequence length="184" mass="19223">MANKTACVLLAQGAEEMEAVIAIDCLRRAGITVTVVGVDATQVKCSREVTIVADKALADVENQIFDVVVLPGGLQGAKTLSANPTVGKMLKVQEGAGRIVAAICAAPMALAAHGIGKGKNATIYPTMESHLPGYNCKDDNVVVDGKMITSRGPGTAFQFALRIIKELLGEEKAKSVAKPMLVDF</sequence>
<accession>A0A7M7K015</accession>
<dbReference type="InterPro" id="IPR050325">
    <property type="entry name" value="Prot/Nucl_acid_deglycase"/>
</dbReference>
<dbReference type="GO" id="GO:0005739">
    <property type="term" value="C:mitochondrion"/>
    <property type="evidence" value="ECO:0007669"/>
    <property type="project" value="TreeGrafter"/>
</dbReference>
<dbReference type="OMA" id="KATCYPG"/>
<protein>
    <recommendedName>
        <fullName evidence="3">DJ-1/PfpI domain-containing protein</fullName>
    </recommendedName>
</protein>
<dbReference type="Pfam" id="PF01965">
    <property type="entry name" value="DJ-1_PfpI"/>
    <property type="match status" value="1"/>
</dbReference>
<evidence type="ECO:0000256" key="1">
    <source>
        <dbReference type="ARBA" id="ARBA00004496"/>
    </source>
</evidence>
<dbReference type="InterPro" id="IPR006287">
    <property type="entry name" value="DJ-1"/>
</dbReference>
<keyword evidence="5" id="KW-1185">Reference proteome</keyword>
<dbReference type="FunCoup" id="A0A7M7K015">
    <property type="interactions" value="1277"/>
</dbReference>
<dbReference type="NCBIfam" id="TIGR01383">
    <property type="entry name" value="not_thiJ"/>
    <property type="match status" value="1"/>
</dbReference>
<dbReference type="PANTHER" id="PTHR48094">
    <property type="entry name" value="PROTEIN/NUCLEIC ACID DEGLYCASE DJ-1-RELATED"/>
    <property type="match status" value="1"/>
</dbReference>
<reference evidence="4" key="1">
    <citation type="submission" date="2021-01" db="UniProtKB">
        <authorList>
            <consortium name="EnsemblMetazoa"/>
        </authorList>
    </citation>
    <scope>IDENTIFICATION</scope>
</reference>
<dbReference type="FunFam" id="3.40.50.880:FF:000022">
    <property type="entry name" value="protein deglycase DJ-1"/>
    <property type="match status" value="1"/>
</dbReference>
<name>A0A7M7K015_VARDE</name>
<keyword evidence="2" id="KW-0963">Cytoplasm</keyword>
<dbReference type="RefSeq" id="XP_022658263.1">
    <property type="nucleotide sequence ID" value="XM_022802528.1"/>
</dbReference>
<evidence type="ECO:0000256" key="2">
    <source>
        <dbReference type="ARBA" id="ARBA00022490"/>
    </source>
</evidence>
<dbReference type="GO" id="GO:0006979">
    <property type="term" value="P:response to oxidative stress"/>
    <property type="evidence" value="ECO:0007669"/>
    <property type="project" value="TreeGrafter"/>
</dbReference>
<dbReference type="CDD" id="cd03135">
    <property type="entry name" value="GATase1_DJ-1"/>
    <property type="match status" value="1"/>
</dbReference>
<evidence type="ECO:0000259" key="3">
    <source>
        <dbReference type="Pfam" id="PF01965"/>
    </source>
</evidence>
<comment type="subcellular location">
    <subcellularLocation>
        <location evidence="1">Cytoplasm</location>
    </subcellularLocation>
</comment>
<dbReference type="GO" id="GO:0051896">
    <property type="term" value="P:regulation of phosphatidylinositol 3-kinase/protein kinase B signal transduction"/>
    <property type="evidence" value="ECO:0007669"/>
    <property type="project" value="UniProtKB-ARBA"/>
</dbReference>
<dbReference type="GO" id="GO:0005634">
    <property type="term" value="C:nucleus"/>
    <property type="evidence" value="ECO:0007669"/>
    <property type="project" value="TreeGrafter"/>
</dbReference>
<dbReference type="InterPro" id="IPR029062">
    <property type="entry name" value="Class_I_gatase-like"/>
</dbReference>